<sequence>MEPKRIISILVFILLIAIVLPELPKELTDDAPAPIDNETYPPALMSTPDDNETGATDTKPGWWKHSGHSTVTYSRDNESDSSLSTEDYDIDIRIMLDGQDAATFPGPSFVSGSEVNISYMVINSGSSGLIDVCVTDDNFGDIGECDSLSANESITFEHVLTVQEGNFSSTGRVSGISENSLQMCSDQSQIYYSGVSGYEEIPEFPSVFLPVSLLIALAFVFGRKKI</sequence>
<evidence type="ECO:0000313" key="5">
    <source>
        <dbReference type="Proteomes" id="UP000509594"/>
    </source>
</evidence>
<keyword evidence="2" id="KW-1133">Transmembrane helix</keyword>
<keyword evidence="2" id="KW-0472">Membrane</keyword>
<feature type="transmembrane region" description="Helical" evidence="2">
    <location>
        <begin position="204"/>
        <end position="222"/>
    </location>
</feature>
<dbReference type="RefSeq" id="WP_176965873.1">
    <property type="nucleotide sequence ID" value="NZ_CP058215.1"/>
</dbReference>
<reference evidence="4 5" key="1">
    <citation type="submission" date="2020-06" db="EMBL/GenBank/DDBJ databases">
        <title>Methanolobus halotolerans sp. nov., isolated from a saline lake Tus in Siberia.</title>
        <authorList>
            <person name="Shen Y."/>
            <person name="Chen S.-C."/>
            <person name="Lai M.-C."/>
            <person name="Huang H.-H."/>
            <person name="Chiu H.-H."/>
            <person name="Tang S.-L."/>
            <person name="Rogozin D.Y."/>
            <person name="Degermendzhy A.G."/>
        </authorList>
    </citation>
    <scope>NUCLEOTIDE SEQUENCE [LARGE SCALE GENOMIC DNA]</scope>
    <source>
        <strain evidence="4 5">DSM 21339</strain>
    </source>
</reference>
<dbReference type="GeneID" id="55822317"/>
<keyword evidence="2" id="KW-0812">Transmembrane</keyword>
<dbReference type="EMBL" id="CP058215">
    <property type="protein sequence ID" value="QLC50818.1"/>
    <property type="molecule type" value="Genomic_DNA"/>
</dbReference>
<dbReference type="NCBIfam" id="TIGR03024">
    <property type="entry name" value="arch_PEF_CTERM"/>
    <property type="match status" value="1"/>
</dbReference>
<proteinExistence type="predicted"/>
<accession>A0A7D5E8Y9</accession>
<dbReference type="KEGG" id="mzi:HWN40_11540"/>
<evidence type="ECO:0000256" key="1">
    <source>
        <dbReference type="SAM" id="MobiDB-lite"/>
    </source>
</evidence>
<dbReference type="Pfam" id="PF26596">
    <property type="entry name" value="PEF-CTERM_ARCH"/>
    <property type="match status" value="1"/>
</dbReference>
<gene>
    <name evidence="4" type="ORF">HWN40_11540</name>
</gene>
<dbReference type="Proteomes" id="UP000509594">
    <property type="component" value="Chromosome"/>
</dbReference>
<evidence type="ECO:0000313" key="4">
    <source>
        <dbReference type="EMBL" id="QLC50818.1"/>
    </source>
</evidence>
<keyword evidence="5" id="KW-1185">Reference proteome</keyword>
<dbReference type="AlphaFoldDB" id="A0A7D5E8Y9"/>
<dbReference type="InterPro" id="IPR017474">
    <property type="entry name" value="PEF_CTERM_C"/>
</dbReference>
<organism evidence="4 5">
    <name type="scientific">Methanolobus zinderi</name>
    <dbReference type="NCBI Taxonomy" id="536044"/>
    <lineage>
        <taxon>Archaea</taxon>
        <taxon>Methanobacteriati</taxon>
        <taxon>Methanobacteriota</taxon>
        <taxon>Stenosarchaea group</taxon>
        <taxon>Methanomicrobia</taxon>
        <taxon>Methanosarcinales</taxon>
        <taxon>Methanosarcinaceae</taxon>
        <taxon>Methanolobus</taxon>
    </lineage>
</organism>
<evidence type="ECO:0000256" key="2">
    <source>
        <dbReference type="SAM" id="Phobius"/>
    </source>
</evidence>
<feature type="region of interest" description="Disordered" evidence="1">
    <location>
        <begin position="30"/>
        <end position="62"/>
    </location>
</feature>
<feature type="domain" description="PEF-CTERM protein sorting" evidence="3">
    <location>
        <begin position="201"/>
        <end position="225"/>
    </location>
</feature>
<name>A0A7D5E8Y9_9EURY</name>
<evidence type="ECO:0000259" key="3">
    <source>
        <dbReference type="Pfam" id="PF26596"/>
    </source>
</evidence>
<protein>
    <submittedName>
        <fullName evidence="4">PEF-CTERM sorting domain-containing protein</fullName>
    </submittedName>
</protein>